<evidence type="ECO:0000313" key="2">
    <source>
        <dbReference type="Proteomes" id="UP001217185"/>
    </source>
</evidence>
<sequence>MAIKVVKNLVSKSKYGLKCPNPMEAEYITIHNTANDASAANEISYMKNNSSSTSFHFAVDDKQVIQGIPTNRNAWHTGDGTNGTGNRKSIGVEICYSKSGGPKYKAAEKLAIKFVAQLLKERGWGIDRVRKHQDWNGKYCPHRILAEGRWEQVKVAIEKELKAFGGKTNISSSSSSGSTYTVKKGDTLSKIAKAEGVSVANLQSWNNIKDPNKIKVGQKLKLKESDSSSSTKTSGKKRSYPLPSGVIKVTSPMTKGTNVRQVQKALAALYFYPDKGAKNNGIDGYYGPKTANAVKRFQLMHGLSADGIYGPKTRAKIEASLK</sequence>
<dbReference type="EC" id="3.5.1.28" evidence="1"/>
<name>A0AC61ZZ89_BACIU</name>
<evidence type="ECO:0000313" key="1">
    <source>
        <dbReference type="EMBL" id="XRL89658.1"/>
    </source>
</evidence>
<gene>
    <name evidence="1" type="ORF">P5658_13360</name>
</gene>
<dbReference type="Proteomes" id="UP001217185">
    <property type="component" value="Chromosome"/>
</dbReference>
<accession>A0AC61ZZ89</accession>
<reference evidence="1" key="1">
    <citation type="submission" date="2025-02" db="EMBL/GenBank/DDBJ databases">
        <title>Complete genome sequences of 52 Bacillus and Priestia strains isolated from West-African fermentations and 26 reference strains from the DSMZ collection.</title>
        <authorList>
            <person name="Wiedenbein E.S."/>
            <person name="Canoy T.S."/>
            <person name="Hui Y."/>
            <person name="Parkouda C."/>
            <person name="Dawende C."/>
            <person name="Ametefe E."/>
            <person name="Jespersen L."/>
            <person name="Nielsen D.S."/>
        </authorList>
    </citation>
    <scope>NUCLEOTIDE SEQUENCE</scope>
    <source>
        <strain evidence="1">PRO122</strain>
    </source>
</reference>
<keyword evidence="1" id="KW-0378">Hydrolase</keyword>
<proteinExistence type="predicted"/>
<dbReference type="EMBL" id="CP121756">
    <property type="protein sequence ID" value="XRL89658.1"/>
    <property type="molecule type" value="Genomic_DNA"/>
</dbReference>
<organism evidence="1 2">
    <name type="scientific">Bacillus subtilis</name>
    <dbReference type="NCBI Taxonomy" id="1423"/>
    <lineage>
        <taxon>Bacteria</taxon>
        <taxon>Bacillati</taxon>
        <taxon>Bacillota</taxon>
        <taxon>Bacilli</taxon>
        <taxon>Bacillales</taxon>
        <taxon>Bacillaceae</taxon>
        <taxon>Bacillus</taxon>
    </lineage>
</organism>
<protein>
    <submittedName>
        <fullName evidence="1">N-acetylmuramoyl-L-alanine amidase</fullName>
        <ecNumber evidence="1">3.5.1.28</ecNumber>
    </submittedName>
</protein>